<dbReference type="Proteomes" id="UP000278746">
    <property type="component" value="Unassembled WGS sequence"/>
</dbReference>
<dbReference type="InterPro" id="IPR051932">
    <property type="entry name" value="Bact_StressResp_Reg"/>
</dbReference>
<dbReference type="EMBL" id="RHIB01000003">
    <property type="protein sequence ID" value="RNA66632.1"/>
    <property type="molecule type" value="Genomic_DNA"/>
</dbReference>
<dbReference type="Pfam" id="PF01740">
    <property type="entry name" value="STAS"/>
    <property type="match status" value="1"/>
</dbReference>
<reference evidence="3 4" key="1">
    <citation type="submission" date="2018-10" db="EMBL/GenBank/DDBJ databases">
        <title>Bacillus Keqinensis sp. nov., a moderately halophilic bacterium isolated from a saline-alkaline lake.</title>
        <authorList>
            <person name="Wang H."/>
        </authorList>
    </citation>
    <scope>NUCLEOTIDE SEQUENCE [LARGE SCALE GENOMIC DNA]</scope>
    <source>
        <strain evidence="3 4">KQ-3</strain>
    </source>
</reference>
<dbReference type="PANTHER" id="PTHR33745:SF3">
    <property type="entry name" value="RSBT CO-ANTAGONIST PROTEIN RSBRC"/>
    <property type="match status" value="1"/>
</dbReference>
<keyword evidence="4" id="KW-1185">Reference proteome</keyword>
<evidence type="ECO:0000256" key="1">
    <source>
        <dbReference type="ARBA" id="ARBA00022553"/>
    </source>
</evidence>
<dbReference type="AlphaFoldDB" id="A0A3M7TMF1"/>
<dbReference type="InterPro" id="IPR002645">
    <property type="entry name" value="STAS_dom"/>
</dbReference>
<evidence type="ECO:0000259" key="2">
    <source>
        <dbReference type="PROSITE" id="PS50801"/>
    </source>
</evidence>
<dbReference type="PROSITE" id="PS50801">
    <property type="entry name" value="STAS"/>
    <property type="match status" value="1"/>
</dbReference>
<feature type="domain" description="STAS" evidence="2">
    <location>
        <begin position="155"/>
        <end position="267"/>
    </location>
</feature>
<evidence type="ECO:0000313" key="3">
    <source>
        <dbReference type="EMBL" id="RNA66632.1"/>
    </source>
</evidence>
<dbReference type="CDD" id="cd07041">
    <property type="entry name" value="STAS_RsbR_RsbS_like"/>
    <property type="match status" value="1"/>
</dbReference>
<dbReference type="OrthoDB" id="2379721at2"/>
<protein>
    <submittedName>
        <fullName evidence="3">STAS domain-containing protein</fullName>
    </submittedName>
</protein>
<gene>
    <name evidence="3" type="ORF">EBO34_15545</name>
</gene>
<dbReference type="RefSeq" id="WP_122900269.1">
    <property type="nucleotide sequence ID" value="NZ_RHIB01000003.1"/>
</dbReference>
<dbReference type="InterPro" id="IPR036513">
    <property type="entry name" value="STAS_dom_sf"/>
</dbReference>
<comment type="caution">
    <text evidence="3">The sequence shown here is derived from an EMBL/GenBank/DDBJ whole genome shotgun (WGS) entry which is preliminary data.</text>
</comment>
<accession>A0A3M7TMF1</accession>
<dbReference type="PANTHER" id="PTHR33745">
    <property type="entry name" value="RSBT ANTAGONIST PROTEIN RSBS-RELATED"/>
    <property type="match status" value="1"/>
</dbReference>
<evidence type="ECO:0000313" key="4">
    <source>
        <dbReference type="Proteomes" id="UP000278746"/>
    </source>
</evidence>
<keyword evidence="1" id="KW-0597">Phosphoprotein</keyword>
<name>A0A3M7TMF1_9BACI</name>
<sequence length="271" mass="31392">MKSNSHEIYADYFNQRQEDFRNKLICDASQVRDKIDEIHRVGNIDLLENAHKLVMYALGENDSLASFAEKEGVVWAQHDLTLSFKLEWVQSIRRTMWRFLEEFHEENKDKKVNLFKLERQVNDAIDQFLNGFFLSYSRYKDALLASQRELVENLSAPIIPLSDSVCVLPLIGEVDEDRVETIEGKTLPEIKKLQIETLIIDFSGIAQIDTTSMNRIMKTINGTYMMGCECIITGLRPQIVRTLIKEDLQFDPKVITKGTLEQTVNDFFFAK</sequence>
<dbReference type="SUPFAM" id="SSF52091">
    <property type="entry name" value="SpoIIaa-like"/>
    <property type="match status" value="1"/>
</dbReference>
<dbReference type="Gene3D" id="3.30.750.24">
    <property type="entry name" value="STAS domain"/>
    <property type="match status" value="1"/>
</dbReference>
<proteinExistence type="predicted"/>
<organism evidence="3 4">
    <name type="scientific">Alteribacter keqinensis</name>
    <dbReference type="NCBI Taxonomy" id="2483800"/>
    <lineage>
        <taxon>Bacteria</taxon>
        <taxon>Bacillati</taxon>
        <taxon>Bacillota</taxon>
        <taxon>Bacilli</taxon>
        <taxon>Bacillales</taxon>
        <taxon>Bacillaceae</taxon>
        <taxon>Alteribacter</taxon>
    </lineage>
</organism>